<dbReference type="Proteomes" id="UP000283734">
    <property type="component" value="Unassembled WGS sequence"/>
</dbReference>
<proteinExistence type="predicted"/>
<comment type="caution">
    <text evidence="2">The sequence shown here is derived from an EMBL/GenBank/DDBJ whole genome shotgun (WGS) entry which is preliminary data.</text>
</comment>
<keyword evidence="3" id="KW-1185">Reference proteome</keyword>
<dbReference type="PROSITE" id="PS51257">
    <property type="entry name" value="PROKAR_LIPOPROTEIN"/>
    <property type="match status" value="1"/>
</dbReference>
<accession>A0A418Y0L3</accession>
<dbReference type="OrthoDB" id="6076376at2"/>
<keyword evidence="1" id="KW-0732">Signal</keyword>
<dbReference type="EMBL" id="QYYA01000002">
    <property type="protein sequence ID" value="RJG18824.1"/>
    <property type="molecule type" value="Genomic_DNA"/>
</dbReference>
<feature type="signal peptide" evidence="1">
    <location>
        <begin position="1"/>
        <end position="19"/>
    </location>
</feature>
<dbReference type="AlphaFoldDB" id="A0A418Y0L3"/>
<feature type="chain" id="PRO_5019563932" description="DUF4397 domain-containing protein" evidence="1">
    <location>
        <begin position="20"/>
        <end position="245"/>
    </location>
</feature>
<evidence type="ECO:0000313" key="3">
    <source>
        <dbReference type="Proteomes" id="UP000283734"/>
    </source>
</evidence>
<name>A0A418Y0L3_9GAMM</name>
<evidence type="ECO:0000256" key="1">
    <source>
        <dbReference type="SAM" id="SignalP"/>
    </source>
</evidence>
<sequence length="245" mass="26747">MIFLRMVLAASIAGLSAFGCDEDEDIFGDSTRLYFHNQLTQSSGGSSDDVVVDFYVDDMNTPLSEDRGYTESGNVSSNQIELDDDNENLQFDVRGRSSGTTLINGPINQTLVAGDRYTVVMMGDTTLDNRQLRSFRYQDVDVASGQIRVRFINTLSRLSGDDLSVTLPGGTQQLASDLEYGSASSYTTLSAGGTLQVDVNNQTQGILIDQVSCNVSSGRSYDAIIAYTRFDSDDDQISIYCQPYS</sequence>
<organism evidence="2 3">
    <name type="scientific">Alcanivorax profundi</name>
    <dbReference type="NCBI Taxonomy" id="2338368"/>
    <lineage>
        <taxon>Bacteria</taxon>
        <taxon>Pseudomonadati</taxon>
        <taxon>Pseudomonadota</taxon>
        <taxon>Gammaproteobacteria</taxon>
        <taxon>Oceanospirillales</taxon>
        <taxon>Alcanivoracaceae</taxon>
        <taxon>Alcanivorax</taxon>
    </lineage>
</organism>
<reference evidence="2 3" key="1">
    <citation type="submission" date="2018-09" db="EMBL/GenBank/DDBJ databases">
        <title>Alcanivorax profundi sp. nov., isolated from 1000 m-depth seawater of the Mariana Trench.</title>
        <authorList>
            <person name="Liu J."/>
        </authorList>
    </citation>
    <scope>NUCLEOTIDE SEQUENCE [LARGE SCALE GENOMIC DNA]</scope>
    <source>
        <strain evidence="2 3">MTEO17</strain>
    </source>
</reference>
<gene>
    <name evidence="2" type="ORF">D4A39_09585</name>
</gene>
<evidence type="ECO:0008006" key="4">
    <source>
        <dbReference type="Google" id="ProtNLM"/>
    </source>
</evidence>
<evidence type="ECO:0000313" key="2">
    <source>
        <dbReference type="EMBL" id="RJG18824.1"/>
    </source>
</evidence>
<protein>
    <recommendedName>
        <fullName evidence="4">DUF4397 domain-containing protein</fullName>
    </recommendedName>
</protein>